<name>A0A2U1PPJ1_ARTAN</name>
<dbReference type="AlphaFoldDB" id="A0A2U1PPJ1"/>
<sequence>MNKLCGGRKGEGEEAMNRFFVFRVLKGRDDRDFAFRGRGPTDEELLGRALSAMSRLGENERMLSDPTWFRRSEDHERAIMELPGEYVHTNRG</sequence>
<organism evidence="1 2">
    <name type="scientific">Artemisia annua</name>
    <name type="common">Sweet wormwood</name>
    <dbReference type="NCBI Taxonomy" id="35608"/>
    <lineage>
        <taxon>Eukaryota</taxon>
        <taxon>Viridiplantae</taxon>
        <taxon>Streptophyta</taxon>
        <taxon>Embryophyta</taxon>
        <taxon>Tracheophyta</taxon>
        <taxon>Spermatophyta</taxon>
        <taxon>Magnoliopsida</taxon>
        <taxon>eudicotyledons</taxon>
        <taxon>Gunneridae</taxon>
        <taxon>Pentapetalae</taxon>
        <taxon>asterids</taxon>
        <taxon>campanulids</taxon>
        <taxon>Asterales</taxon>
        <taxon>Asteraceae</taxon>
        <taxon>Asteroideae</taxon>
        <taxon>Anthemideae</taxon>
        <taxon>Artemisiinae</taxon>
        <taxon>Artemisia</taxon>
    </lineage>
</organism>
<proteinExistence type="predicted"/>
<dbReference type="OrthoDB" id="2021143at2759"/>
<dbReference type="STRING" id="35608.A0A2U1PPJ1"/>
<reference evidence="1 2" key="1">
    <citation type="journal article" date="2018" name="Mol. Plant">
        <title>The genome of Artemisia annua provides insight into the evolution of Asteraceae family and artemisinin biosynthesis.</title>
        <authorList>
            <person name="Shen Q."/>
            <person name="Zhang L."/>
            <person name="Liao Z."/>
            <person name="Wang S."/>
            <person name="Yan T."/>
            <person name="Shi P."/>
            <person name="Liu M."/>
            <person name="Fu X."/>
            <person name="Pan Q."/>
            <person name="Wang Y."/>
            <person name="Lv Z."/>
            <person name="Lu X."/>
            <person name="Zhang F."/>
            <person name="Jiang W."/>
            <person name="Ma Y."/>
            <person name="Chen M."/>
            <person name="Hao X."/>
            <person name="Li L."/>
            <person name="Tang Y."/>
            <person name="Lv G."/>
            <person name="Zhou Y."/>
            <person name="Sun X."/>
            <person name="Brodelius P.E."/>
            <person name="Rose J.K.C."/>
            <person name="Tang K."/>
        </authorList>
    </citation>
    <scope>NUCLEOTIDE SEQUENCE [LARGE SCALE GENOMIC DNA]</scope>
    <source>
        <strain evidence="2">cv. Huhao1</strain>
        <tissue evidence="1">Leaf</tissue>
    </source>
</reference>
<keyword evidence="2" id="KW-1185">Reference proteome</keyword>
<accession>A0A2U1PPJ1</accession>
<dbReference type="Proteomes" id="UP000245207">
    <property type="component" value="Unassembled WGS sequence"/>
</dbReference>
<comment type="caution">
    <text evidence="1">The sequence shown here is derived from an EMBL/GenBank/DDBJ whole genome shotgun (WGS) entry which is preliminary data.</text>
</comment>
<evidence type="ECO:0000313" key="1">
    <source>
        <dbReference type="EMBL" id="PWA87661.1"/>
    </source>
</evidence>
<dbReference type="EMBL" id="PKPP01000891">
    <property type="protein sequence ID" value="PWA87661.1"/>
    <property type="molecule type" value="Genomic_DNA"/>
</dbReference>
<protein>
    <submittedName>
        <fullName evidence="1">Peroxisome membrane protein, Pex16</fullName>
    </submittedName>
</protein>
<gene>
    <name evidence="1" type="ORF">CTI12_AA127540</name>
</gene>
<evidence type="ECO:0000313" key="2">
    <source>
        <dbReference type="Proteomes" id="UP000245207"/>
    </source>
</evidence>